<dbReference type="Proteomes" id="UP001056120">
    <property type="component" value="Linkage Group LG11"/>
</dbReference>
<evidence type="ECO:0000313" key="1">
    <source>
        <dbReference type="EMBL" id="KAI3797301.1"/>
    </source>
</evidence>
<accession>A0ACB9HP81</accession>
<reference evidence="1 2" key="2">
    <citation type="journal article" date="2022" name="Mol. Ecol. Resour.">
        <title>The genomes of chicory, endive, great burdock and yacon provide insights into Asteraceae paleo-polyploidization history and plant inulin production.</title>
        <authorList>
            <person name="Fan W."/>
            <person name="Wang S."/>
            <person name="Wang H."/>
            <person name="Wang A."/>
            <person name="Jiang F."/>
            <person name="Liu H."/>
            <person name="Zhao H."/>
            <person name="Xu D."/>
            <person name="Zhang Y."/>
        </authorList>
    </citation>
    <scope>NUCLEOTIDE SEQUENCE [LARGE SCALE GENOMIC DNA]</scope>
    <source>
        <strain evidence="2">cv. Yunnan</strain>
        <tissue evidence="1">Leaves</tissue>
    </source>
</reference>
<protein>
    <submittedName>
        <fullName evidence="1">Uncharacterized protein</fullName>
    </submittedName>
</protein>
<evidence type="ECO:0000313" key="2">
    <source>
        <dbReference type="Proteomes" id="UP001056120"/>
    </source>
</evidence>
<keyword evidence="2" id="KW-1185">Reference proteome</keyword>
<reference evidence="2" key="1">
    <citation type="journal article" date="2022" name="Mol. Ecol. Resour.">
        <title>The genomes of chicory, endive, great burdock and yacon provide insights into Asteraceae palaeo-polyploidization history and plant inulin production.</title>
        <authorList>
            <person name="Fan W."/>
            <person name="Wang S."/>
            <person name="Wang H."/>
            <person name="Wang A."/>
            <person name="Jiang F."/>
            <person name="Liu H."/>
            <person name="Zhao H."/>
            <person name="Xu D."/>
            <person name="Zhang Y."/>
        </authorList>
    </citation>
    <scope>NUCLEOTIDE SEQUENCE [LARGE SCALE GENOMIC DNA]</scope>
    <source>
        <strain evidence="2">cv. Yunnan</strain>
    </source>
</reference>
<comment type="caution">
    <text evidence="1">The sequence shown here is derived from an EMBL/GenBank/DDBJ whole genome shotgun (WGS) entry which is preliminary data.</text>
</comment>
<proteinExistence type="predicted"/>
<name>A0ACB9HP81_9ASTR</name>
<gene>
    <name evidence="1" type="ORF">L1987_32557</name>
</gene>
<dbReference type="EMBL" id="CM042028">
    <property type="protein sequence ID" value="KAI3797301.1"/>
    <property type="molecule type" value="Genomic_DNA"/>
</dbReference>
<sequence>MFAILTRKPGRCGCSRSIANLKDVINGDSKRHSENLVNYSPRSIGSIEFINPVTHEVILNNSKCELKITSFGSAGDGLALIPGTLSPGGNPTMQQLMNTPIRRMVERGDGNGIGNSGHLGIVGKNNMTQCLSCSVVAPLGKVE</sequence>
<organism evidence="1 2">
    <name type="scientific">Smallanthus sonchifolius</name>
    <dbReference type="NCBI Taxonomy" id="185202"/>
    <lineage>
        <taxon>Eukaryota</taxon>
        <taxon>Viridiplantae</taxon>
        <taxon>Streptophyta</taxon>
        <taxon>Embryophyta</taxon>
        <taxon>Tracheophyta</taxon>
        <taxon>Spermatophyta</taxon>
        <taxon>Magnoliopsida</taxon>
        <taxon>eudicotyledons</taxon>
        <taxon>Gunneridae</taxon>
        <taxon>Pentapetalae</taxon>
        <taxon>asterids</taxon>
        <taxon>campanulids</taxon>
        <taxon>Asterales</taxon>
        <taxon>Asteraceae</taxon>
        <taxon>Asteroideae</taxon>
        <taxon>Heliantheae alliance</taxon>
        <taxon>Millerieae</taxon>
        <taxon>Smallanthus</taxon>
    </lineage>
</organism>